<dbReference type="EMBL" id="FMHV01000002">
    <property type="protein sequence ID" value="SCL20369.1"/>
    <property type="molecule type" value="Genomic_DNA"/>
</dbReference>
<organism evidence="9 10">
    <name type="scientific">Micromonospora rhizosphaerae</name>
    <dbReference type="NCBI Taxonomy" id="568872"/>
    <lineage>
        <taxon>Bacteria</taxon>
        <taxon>Bacillati</taxon>
        <taxon>Actinomycetota</taxon>
        <taxon>Actinomycetes</taxon>
        <taxon>Micromonosporales</taxon>
        <taxon>Micromonosporaceae</taxon>
        <taxon>Micromonospora</taxon>
    </lineage>
</organism>
<proteinExistence type="predicted"/>
<evidence type="ECO:0000256" key="3">
    <source>
        <dbReference type="ARBA" id="ARBA00022490"/>
    </source>
</evidence>
<keyword evidence="6" id="KW-0131">Cell cycle</keyword>
<evidence type="ECO:0000256" key="7">
    <source>
        <dbReference type="ARBA" id="ARBA00031737"/>
    </source>
</evidence>
<protein>
    <recommendedName>
        <fullName evidence="2">Cell wall synthesis protein Wag31</fullName>
    </recommendedName>
    <alternativeName>
        <fullName evidence="7">Antigen 84</fullName>
    </alternativeName>
</protein>
<comment type="subcellular location">
    <subcellularLocation>
        <location evidence="1">Cytoplasm</location>
    </subcellularLocation>
</comment>
<evidence type="ECO:0000256" key="8">
    <source>
        <dbReference type="SAM" id="Coils"/>
    </source>
</evidence>
<keyword evidence="4" id="KW-0132">Cell division</keyword>
<dbReference type="GO" id="GO:0051301">
    <property type="term" value="P:cell division"/>
    <property type="evidence" value="ECO:0007669"/>
    <property type="project" value="UniProtKB-KW"/>
</dbReference>
<reference evidence="10" key="1">
    <citation type="submission" date="2016-06" db="EMBL/GenBank/DDBJ databases">
        <authorList>
            <person name="Varghese N."/>
            <person name="Submissions Spin"/>
        </authorList>
    </citation>
    <scope>NUCLEOTIDE SEQUENCE [LARGE SCALE GENOMIC DNA]</scope>
    <source>
        <strain evidence="10">DSM 45431</strain>
    </source>
</reference>
<keyword evidence="10" id="KW-1185">Reference proteome</keyword>
<keyword evidence="5 8" id="KW-0175">Coiled coil</keyword>
<evidence type="ECO:0000256" key="4">
    <source>
        <dbReference type="ARBA" id="ARBA00022618"/>
    </source>
</evidence>
<evidence type="ECO:0000313" key="9">
    <source>
        <dbReference type="EMBL" id="SCL20369.1"/>
    </source>
</evidence>
<evidence type="ECO:0000256" key="6">
    <source>
        <dbReference type="ARBA" id="ARBA00023306"/>
    </source>
</evidence>
<dbReference type="Pfam" id="PF05103">
    <property type="entry name" value="DivIVA"/>
    <property type="match status" value="1"/>
</dbReference>
<dbReference type="InterPro" id="IPR007793">
    <property type="entry name" value="DivIVA_fam"/>
</dbReference>
<evidence type="ECO:0000313" key="10">
    <source>
        <dbReference type="Proteomes" id="UP000199413"/>
    </source>
</evidence>
<evidence type="ECO:0000256" key="1">
    <source>
        <dbReference type="ARBA" id="ARBA00004496"/>
    </source>
</evidence>
<accession>A0A1C6RT35</accession>
<dbReference type="Proteomes" id="UP000199413">
    <property type="component" value="Unassembled WGS sequence"/>
</dbReference>
<dbReference type="Gene3D" id="6.10.250.660">
    <property type="match status" value="1"/>
</dbReference>
<dbReference type="RefSeq" id="WP_091339225.1">
    <property type="nucleotide sequence ID" value="NZ_FMHV01000002.1"/>
</dbReference>
<evidence type="ECO:0000256" key="2">
    <source>
        <dbReference type="ARBA" id="ARBA00018787"/>
    </source>
</evidence>
<feature type="coiled-coil region" evidence="8">
    <location>
        <begin position="35"/>
        <end position="69"/>
    </location>
</feature>
<name>A0A1C6RT35_9ACTN</name>
<evidence type="ECO:0000256" key="5">
    <source>
        <dbReference type="ARBA" id="ARBA00023054"/>
    </source>
</evidence>
<dbReference type="InterPro" id="IPR019933">
    <property type="entry name" value="DivIVA_domain"/>
</dbReference>
<sequence length="88" mass="10601">MIYVTGERLQPHQVRAAGFDTRWRGLDPDQVHAYLNQLADELERLHRELTTANTEAERIRQALRQWQSRHTGCRYTDPDWSLNNRWRQ</sequence>
<gene>
    <name evidence="9" type="ORF">GA0070624_1980</name>
</gene>
<keyword evidence="3" id="KW-0963">Cytoplasm</keyword>
<dbReference type="OrthoDB" id="4883520at2"/>
<dbReference type="STRING" id="568872.GA0070624_1980"/>
<dbReference type="NCBIfam" id="TIGR03544">
    <property type="entry name" value="DivI1A_domain"/>
    <property type="match status" value="1"/>
</dbReference>
<dbReference type="GO" id="GO:0005737">
    <property type="term" value="C:cytoplasm"/>
    <property type="evidence" value="ECO:0007669"/>
    <property type="project" value="UniProtKB-SubCell"/>
</dbReference>
<dbReference type="AlphaFoldDB" id="A0A1C6RT35"/>